<gene>
    <name evidence="1" type="ORF">Slin15195_G090790</name>
</gene>
<dbReference type="OrthoDB" id="3641776at2759"/>
<protein>
    <submittedName>
        <fullName evidence="1">Uncharacterized protein</fullName>
    </submittedName>
</protein>
<name>A0A9Q9AV92_9PEZI</name>
<keyword evidence="2" id="KW-1185">Reference proteome</keyword>
<accession>A0A9Q9AV92</accession>
<dbReference type="Proteomes" id="UP001056384">
    <property type="component" value="Chromosome 7"/>
</dbReference>
<evidence type="ECO:0000313" key="1">
    <source>
        <dbReference type="EMBL" id="USW55760.1"/>
    </source>
</evidence>
<sequence length="213" mass="24171">MKAQPAHREQQYINPRLRDHEDVGQEWLPLPWPAKHNDYHGFCKGVWQIRRSMQEGLSIHILPNTKGVDVPHWKCKHCQFQAKATSESTSLPDSIYFDPKHAIRYRWTFLAHSHIAARTVQDYSELYSFGCILCAAQGSLIAVYQDLKALLDHIAAKHKTTMLTPEVLEKTKCIIGGAPDGKEDWELNVPEVGAKNWTDVAGKFAVMALTGIR</sequence>
<proteinExistence type="predicted"/>
<dbReference type="EMBL" id="CP099424">
    <property type="protein sequence ID" value="USW55760.1"/>
    <property type="molecule type" value="Genomic_DNA"/>
</dbReference>
<dbReference type="AlphaFoldDB" id="A0A9Q9AV92"/>
<evidence type="ECO:0000313" key="2">
    <source>
        <dbReference type="Proteomes" id="UP001056384"/>
    </source>
</evidence>
<organism evidence="1 2">
    <name type="scientific">Septoria linicola</name>
    <dbReference type="NCBI Taxonomy" id="215465"/>
    <lineage>
        <taxon>Eukaryota</taxon>
        <taxon>Fungi</taxon>
        <taxon>Dikarya</taxon>
        <taxon>Ascomycota</taxon>
        <taxon>Pezizomycotina</taxon>
        <taxon>Dothideomycetes</taxon>
        <taxon>Dothideomycetidae</taxon>
        <taxon>Mycosphaerellales</taxon>
        <taxon>Mycosphaerellaceae</taxon>
        <taxon>Septoria</taxon>
    </lineage>
</organism>
<reference evidence="1" key="1">
    <citation type="submission" date="2022-06" db="EMBL/GenBank/DDBJ databases">
        <title>Complete genome sequences of two strains of the flax pathogen Septoria linicola.</title>
        <authorList>
            <person name="Lapalu N."/>
            <person name="Simon A."/>
            <person name="Demenou B."/>
            <person name="Paumier D."/>
            <person name="Guillot M.-P."/>
            <person name="Gout L."/>
            <person name="Valade R."/>
        </authorList>
    </citation>
    <scope>NUCLEOTIDE SEQUENCE</scope>
    <source>
        <strain evidence="1">SE15195</strain>
    </source>
</reference>